<proteinExistence type="predicted"/>
<evidence type="ECO:0000313" key="1">
    <source>
        <dbReference type="EMBL" id="MCI11116.1"/>
    </source>
</evidence>
<name>A0A392PII0_9FABA</name>
<reference evidence="1 2" key="1">
    <citation type="journal article" date="2018" name="Front. Plant Sci.">
        <title>Red Clover (Trifolium pratense) and Zigzag Clover (T. medium) - A Picture of Genomic Similarities and Differences.</title>
        <authorList>
            <person name="Dluhosova J."/>
            <person name="Istvanek J."/>
            <person name="Nedelnik J."/>
            <person name="Repkova J."/>
        </authorList>
    </citation>
    <scope>NUCLEOTIDE SEQUENCE [LARGE SCALE GENOMIC DNA]</scope>
    <source>
        <strain evidence="2">cv. 10/8</strain>
        <tissue evidence="1">Leaf</tissue>
    </source>
</reference>
<keyword evidence="2" id="KW-1185">Reference proteome</keyword>
<protein>
    <submittedName>
        <fullName evidence="1">Uncharacterized protein</fullName>
    </submittedName>
</protein>
<accession>A0A392PII0</accession>
<dbReference type="Proteomes" id="UP000265520">
    <property type="component" value="Unassembled WGS sequence"/>
</dbReference>
<dbReference type="EMBL" id="LXQA010078918">
    <property type="protein sequence ID" value="MCI11116.1"/>
    <property type="molecule type" value="Genomic_DNA"/>
</dbReference>
<evidence type="ECO:0000313" key="2">
    <source>
        <dbReference type="Proteomes" id="UP000265520"/>
    </source>
</evidence>
<organism evidence="1 2">
    <name type="scientific">Trifolium medium</name>
    <dbReference type="NCBI Taxonomy" id="97028"/>
    <lineage>
        <taxon>Eukaryota</taxon>
        <taxon>Viridiplantae</taxon>
        <taxon>Streptophyta</taxon>
        <taxon>Embryophyta</taxon>
        <taxon>Tracheophyta</taxon>
        <taxon>Spermatophyta</taxon>
        <taxon>Magnoliopsida</taxon>
        <taxon>eudicotyledons</taxon>
        <taxon>Gunneridae</taxon>
        <taxon>Pentapetalae</taxon>
        <taxon>rosids</taxon>
        <taxon>fabids</taxon>
        <taxon>Fabales</taxon>
        <taxon>Fabaceae</taxon>
        <taxon>Papilionoideae</taxon>
        <taxon>50 kb inversion clade</taxon>
        <taxon>NPAAA clade</taxon>
        <taxon>Hologalegina</taxon>
        <taxon>IRL clade</taxon>
        <taxon>Trifolieae</taxon>
        <taxon>Trifolium</taxon>
    </lineage>
</organism>
<comment type="caution">
    <text evidence="1">The sequence shown here is derived from an EMBL/GenBank/DDBJ whole genome shotgun (WGS) entry which is preliminary data.</text>
</comment>
<feature type="non-terminal residue" evidence="1">
    <location>
        <position position="1"/>
    </location>
</feature>
<sequence>APAEKVKAKMKLQLS</sequence>